<organism evidence="3 4">
    <name type="scientific">Frankia torreyi</name>
    <dbReference type="NCBI Taxonomy" id="1856"/>
    <lineage>
        <taxon>Bacteria</taxon>
        <taxon>Bacillati</taxon>
        <taxon>Actinomycetota</taxon>
        <taxon>Actinomycetes</taxon>
        <taxon>Frankiales</taxon>
        <taxon>Frankiaceae</taxon>
        <taxon>Frankia</taxon>
    </lineage>
</organism>
<dbReference type="PANTHER" id="PTHR39428:SF1">
    <property type="entry name" value="F420H(2)-DEPENDENT QUINONE REDUCTASE RV1261C"/>
    <property type="match status" value="1"/>
</dbReference>
<dbReference type="EMBL" id="JYFN01000056">
    <property type="protein sequence ID" value="KJE20596.1"/>
    <property type="molecule type" value="Genomic_DNA"/>
</dbReference>
<proteinExistence type="inferred from homology"/>
<dbReference type="GO" id="GO:0070967">
    <property type="term" value="F:coenzyme F420 binding"/>
    <property type="evidence" value="ECO:0007669"/>
    <property type="project" value="TreeGrafter"/>
</dbReference>
<reference evidence="3 4" key="2">
    <citation type="journal article" date="2016" name="Genome Announc.">
        <title>Permanent Draft Genome Sequences for Two Variants of Frankia sp. Strain CpI1, the First Frankia Strain Isolated from Root Nodules of Comptonia peregrina.</title>
        <authorList>
            <person name="Oshone R."/>
            <person name="Hurst S.G.IV."/>
            <person name="Abebe-Akele F."/>
            <person name="Simpson S."/>
            <person name="Morris K."/>
            <person name="Thomas W.K."/>
            <person name="Tisa L.S."/>
        </authorList>
    </citation>
    <scope>NUCLEOTIDE SEQUENCE [LARGE SCALE GENOMIC DNA]</scope>
    <source>
        <strain evidence="4">CpI1-S</strain>
    </source>
</reference>
<dbReference type="InterPro" id="IPR012349">
    <property type="entry name" value="Split_barrel_FMN-bd"/>
</dbReference>
<sequence>MSDRDWNEQNRLVIGEFRANAGKVGGYFADKPLLLLTTTGAKSGASRTNPLGYLVDGDRHVVFASVVGEPTNPAWYHNLLANPDATVEVGTEIFPATAVVATGVERDRLYARHAAQHPQWATYQTRTTRQIPVIMLVRRADVHPPA</sequence>
<dbReference type="NCBIfam" id="TIGR00026">
    <property type="entry name" value="hi_GC_TIGR00026"/>
    <property type="match status" value="1"/>
</dbReference>
<comment type="catalytic activity">
    <reaction evidence="2">
        <text>oxidized coenzyme F420-(gamma-L-Glu)(n) + a quinol + H(+) = reduced coenzyme F420-(gamma-L-Glu)(n) + a quinone</text>
        <dbReference type="Rhea" id="RHEA:39663"/>
        <dbReference type="Rhea" id="RHEA-COMP:12939"/>
        <dbReference type="Rhea" id="RHEA-COMP:14378"/>
        <dbReference type="ChEBI" id="CHEBI:15378"/>
        <dbReference type="ChEBI" id="CHEBI:24646"/>
        <dbReference type="ChEBI" id="CHEBI:132124"/>
        <dbReference type="ChEBI" id="CHEBI:133980"/>
        <dbReference type="ChEBI" id="CHEBI:139511"/>
    </reaction>
</comment>
<keyword evidence="4" id="KW-1185">Reference proteome</keyword>
<dbReference type="PATRIC" id="fig|1502723.3.peg.5302"/>
<comment type="similarity">
    <text evidence="1">Belongs to the F420H(2)-dependent quinone reductase family.</text>
</comment>
<dbReference type="Gene3D" id="2.30.110.10">
    <property type="entry name" value="Electron Transport, Fmn-binding Protein, Chain A"/>
    <property type="match status" value="1"/>
</dbReference>
<evidence type="ECO:0000256" key="1">
    <source>
        <dbReference type="ARBA" id="ARBA00008710"/>
    </source>
</evidence>
<dbReference type="GO" id="GO:0016491">
    <property type="term" value="F:oxidoreductase activity"/>
    <property type="evidence" value="ECO:0007669"/>
    <property type="project" value="InterPro"/>
</dbReference>
<evidence type="ECO:0000313" key="3">
    <source>
        <dbReference type="EMBL" id="KJE20596.1"/>
    </source>
</evidence>
<gene>
    <name evidence="3" type="ORF">FF36_05101</name>
</gene>
<dbReference type="PANTHER" id="PTHR39428">
    <property type="entry name" value="F420H(2)-DEPENDENT QUINONE REDUCTASE RV1261C"/>
    <property type="match status" value="1"/>
</dbReference>
<dbReference type="SUPFAM" id="SSF50475">
    <property type="entry name" value="FMN-binding split barrel"/>
    <property type="match status" value="1"/>
</dbReference>
<accession>A0A0D8B8R9</accession>
<reference evidence="4" key="1">
    <citation type="submission" date="2015-02" db="EMBL/GenBank/DDBJ databases">
        <title>Draft Genome of Frankia sp. CpI1-S.</title>
        <authorList>
            <person name="Oshone R.T."/>
            <person name="Ngom M."/>
            <person name="Ghodhbane-Gtari F."/>
            <person name="Gtari M."/>
            <person name="Morris K."/>
            <person name="Thomas K."/>
            <person name="Sen A."/>
            <person name="Tisa L.S."/>
        </authorList>
    </citation>
    <scope>NUCLEOTIDE SEQUENCE [LARGE SCALE GENOMIC DNA]</scope>
    <source>
        <strain evidence="4">CpI1-S</strain>
    </source>
</reference>
<dbReference type="GO" id="GO:0005886">
    <property type="term" value="C:plasma membrane"/>
    <property type="evidence" value="ECO:0007669"/>
    <property type="project" value="TreeGrafter"/>
</dbReference>
<dbReference type="AlphaFoldDB" id="A0A0D8B8R9"/>
<evidence type="ECO:0000256" key="2">
    <source>
        <dbReference type="ARBA" id="ARBA00049106"/>
    </source>
</evidence>
<dbReference type="Pfam" id="PF04075">
    <property type="entry name" value="F420H2_quin_red"/>
    <property type="match status" value="1"/>
</dbReference>
<comment type="caution">
    <text evidence="3">The sequence shown here is derived from an EMBL/GenBank/DDBJ whole genome shotgun (WGS) entry which is preliminary data.</text>
</comment>
<protein>
    <submittedName>
        <fullName evidence="3">Deazaflavin-dependent oxidoreductase, nitroreductase family</fullName>
    </submittedName>
</protein>
<dbReference type="OrthoDB" id="8225825at2"/>
<dbReference type="RefSeq" id="WP_044887593.1">
    <property type="nucleotide sequence ID" value="NZ_JYFN01000056.1"/>
</dbReference>
<dbReference type="Proteomes" id="UP000032545">
    <property type="component" value="Unassembled WGS sequence"/>
</dbReference>
<dbReference type="InterPro" id="IPR004378">
    <property type="entry name" value="F420H2_quin_Rdtase"/>
</dbReference>
<evidence type="ECO:0000313" key="4">
    <source>
        <dbReference type="Proteomes" id="UP000032545"/>
    </source>
</evidence>
<name>A0A0D8B8R9_9ACTN</name>